<protein>
    <submittedName>
        <fullName evidence="4">SHOCT domain-containing protein</fullName>
    </submittedName>
</protein>
<dbReference type="InterPro" id="IPR018649">
    <property type="entry name" value="SHOCT"/>
</dbReference>
<gene>
    <name evidence="4" type="ORF">DWW07_08950</name>
</gene>
<dbReference type="RefSeq" id="WP_118037043.1">
    <property type="nucleotide sequence ID" value="NZ_QRYY01000006.1"/>
</dbReference>
<sequence length="298" mass="32698">MKKIRNVLMIIWTAFIVLMIVALMSSNDLSSDNIMVVVVLETFGIAVLYLIFALLLSIKNKVQKPAISNNSVATQPAVVEKPVRVLNLRVISGKEDFELGSKHTRFDLKQWKDGSVTVSDAPTKYELFDYEWNGSEYRTVEKTTTTSHTKGKSKEKTKRKGRLAGAVIGTAATAVTLGNPVVGAAVGAAVGTGKKTKGKNNSTTTGTATTTSDNIEVDSYASMKMRNIETNQINIIGFRCSSNIDMQLKSFNISKSSDAVENVRNQKTSVELLKDYKELLDSGIITQEEFDQKKSELL</sequence>
<evidence type="ECO:0000256" key="2">
    <source>
        <dbReference type="SAM" id="Phobius"/>
    </source>
</evidence>
<organism evidence="4 5">
    <name type="scientific">Blautia obeum</name>
    <dbReference type="NCBI Taxonomy" id="40520"/>
    <lineage>
        <taxon>Bacteria</taxon>
        <taxon>Bacillati</taxon>
        <taxon>Bacillota</taxon>
        <taxon>Clostridia</taxon>
        <taxon>Lachnospirales</taxon>
        <taxon>Lachnospiraceae</taxon>
        <taxon>Blautia</taxon>
    </lineage>
</organism>
<evidence type="ECO:0000259" key="3">
    <source>
        <dbReference type="Pfam" id="PF09851"/>
    </source>
</evidence>
<dbReference type="AlphaFoldDB" id="A0A395X761"/>
<keyword evidence="2" id="KW-1133">Transmembrane helix</keyword>
<name>A0A395X761_9FIRM</name>
<evidence type="ECO:0000313" key="5">
    <source>
        <dbReference type="Proteomes" id="UP000265828"/>
    </source>
</evidence>
<keyword evidence="2" id="KW-0812">Transmembrane</keyword>
<accession>A0A395X761</accession>
<dbReference type="EMBL" id="QRZI01000005">
    <property type="protein sequence ID" value="RGV64319.1"/>
    <property type="molecule type" value="Genomic_DNA"/>
</dbReference>
<feature type="compositionally biased region" description="Basic residues" evidence="1">
    <location>
        <begin position="149"/>
        <end position="160"/>
    </location>
</feature>
<feature type="transmembrane region" description="Helical" evidence="2">
    <location>
        <begin position="33"/>
        <end position="56"/>
    </location>
</feature>
<dbReference type="Pfam" id="PF09851">
    <property type="entry name" value="SHOCT"/>
    <property type="match status" value="1"/>
</dbReference>
<comment type="caution">
    <text evidence="4">The sequence shown here is derived from an EMBL/GenBank/DDBJ whole genome shotgun (WGS) entry which is preliminary data.</text>
</comment>
<proteinExistence type="predicted"/>
<feature type="transmembrane region" description="Helical" evidence="2">
    <location>
        <begin position="7"/>
        <end position="27"/>
    </location>
</feature>
<feature type="domain" description="SHOCT" evidence="3">
    <location>
        <begin position="273"/>
        <end position="298"/>
    </location>
</feature>
<reference evidence="4 5" key="1">
    <citation type="submission" date="2018-08" db="EMBL/GenBank/DDBJ databases">
        <title>A genome reference for cultivated species of the human gut microbiota.</title>
        <authorList>
            <person name="Zou Y."/>
            <person name="Xue W."/>
            <person name="Luo G."/>
        </authorList>
    </citation>
    <scope>NUCLEOTIDE SEQUENCE [LARGE SCALE GENOMIC DNA]</scope>
    <source>
        <strain evidence="4 5">AF14-23</strain>
    </source>
</reference>
<keyword evidence="2" id="KW-0472">Membrane</keyword>
<evidence type="ECO:0000256" key="1">
    <source>
        <dbReference type="SAM" id="MobiDB-lite"/>
    </source>
</evidence>
<feature type="region of interest" description="Disordered" evidence="1">
    <location>
        <begin position="141"/>
        <end position="160"/>
    </location>
</feature>
<dbReference type="Proteomes" id="UP000265828">
    <property type="component" value="Unassembled WGS sequence"/>
</dbReference>
<evidence type="ECO:0000313" key="4">
    <source>
        <dbReference type="EMBL" id="RGV64319.1"/>
    </source>
</evidence>